<dbReference type="Gene3D" id="3.40.50.720">
    <property type="entry name" value="NAD(P)-binding Rossmann-like Domain"/>
    <property type="match status" value="1"/>
</dbReference>
<dbReference type="RefSeq" id="WP_066695841.1">
    <property type="nucleotide sequence ID" value="NZ_AP018664.1"/>
</dbReference>
<evidence type="ECO:0000256" key="1">
    <source>
        <dbReference type="ARBA" id="ARBA00006484"/>
    </source>
</evidence>
<keyword evidence="4" id="KW-1185">Reference proteome</keyword>
<reference evidence="3 4" key="1">
    <citation type="submission" date="2018-05" db="EMBL/GenBank/DDBJ databases">
        <title>Complete Genome Sequence of the Nonylphenol-Degrading Bacterium Sphingobium amiense DSM 16289T.</title>
        <authorList>
            <person name="Ootsuka M."/>
            <person name="Nishizawa T."/>
            <person name="Ohta H."/>
        </authorList>
    </citation>
    <scope>NUCLEOTIDE SEQUENCE [LARGE SCALE GENOMIC DNA]</scope>
    <source>
        <strain evidence="3 4">DSM 16289</strain>
    </source>
</reference>
<evidence type="ECO:0000256" key="2">
    <source>
        <dbReference type="ARBA" id="ARBA00023002"/>
    </source>
</evidence>
<dbReference type="AlphaFoldDB" id="A0A494WFG4"/>
<dbReference type="InterPro" id="IPR036291">
    <property type="entry name" value="NAD(P)-bd_dom_sf"/>
</dbReference>
<evidence type="ECO:0000313" key="4">
    <source>
        <dbReference type="Proteomes" id="UP000279959"/>
    </source>
</evidence>
<dbReference type="PRINTS" id="PR00081">
    <property type="entry name" value="GDHRDH"/>
</dbReference>
<evidence type="ECO:0000313" key="3">
    <source>
        <dbReference type="EMBL" id="BBD99770.1"/>
    </source>
</evidence>
<keyword evidence="2" id="KW-0560">Oxidoreductase</keyword>
<dbReference type="Pfam" id="PF13561">
    <property type="entry name" value="adh_short_C2"/>
    <property type="match status" value="1"/>
</dbReference>
<proteinExistence type="inferred from homology"/>
<dbReference type="Proteomes" id="UP000279959">
    <property type="component" value="Chromosome"/>
</dbReference>
<dbReference type="SUPFAM" id="SSF51735">
    <property type="entry name" value="NAD(P)-binding Rossmann-fold domains"/>
    <property type="match status" value="1"/>
</dbReference>
<dbReference type="KEGG" id="sami:SAMIE_1032710"/>
<name>A0A494WFG4_9SPHN</name>
<gene>
    <name evidence="3" type="ORF">SAMIE_1032710</name>
</gene>
<dbReference type="PANTHER" id="PTHR43943">
    <property type="entry name" value="DEHYDROGENASE/REDUCTASE (SDR FAMILY) MEMBER 4"/>
    <property type="match status" value="1"/>
</dbReference>
<sequence>MDLGLKGRKAILIGANASVGRHTAEVLAQEGCHVALCGRTQDKVDRVVETVRGFGVQAFGKAVDASDAQALPAFIDEAAAVLGGCDIFISFVSTNLGVDSDEGWMAVMNADILPLSRGVRAALPHLQKSDAGSIVTLSSTGAVEEFMGPQPYNALKAAVINYSSALAQKHAADGIRVNCLIPGPIYTDDGPWAGIRSGMPEFYDGIVSQIPMGRMCSGEEIGRAIAFVASPACRFMTGAGLVVDGGFTKRVQF</sequence>
<protein>
    <submittedName>
        <fullName evidence="3">NAD(P)-dependent oxidoreductase</fullName>
    </submittedName>
</protein>
<dbReference type="InterPro" id="IPR002347">
    <property type="entry name" value="SDR_fam"/>
</dbReference>
<dbReference type="PANTHER" id="PTHR43943:SF17">
    <property type="entry name" value="3-PHENYLPROPIONATE-DIHYDRODIOL_CINNAMIC ACID-DIHYDRODIOL DEHYDROGENASE"/>
    <property type="match status" value="1"/>
</dbReference>
<accession>A0A494WFG4</accession>
<organism evidence="3 4">
    <name type="scientific">Sphingobium amiense</name>
    <dbReference type="NCBI Taxonomy" id="135719"/>
    <lineage>
        <taxon>Bacteria</taxon>
        <taxon>Pseudomonadati</taxon>
        <taxon>Pseudomonadota</taxon>
        <taxon>Alphaproteobacteria</taxon>
        <taxon>Sphingomonadales</taxon>
        <taxon>Sphingomonadaceae</taxon>
        <taxon>Sphingobium</taxon>
    </lineage>
</organism>
<dbReference type="EMBL" id="AP018664">
    <property type="protein sequence ID" value="BBD99770.1"/>
    <property type="molecule type" value="Genomic_DNA"/>
</dbReference>
<dbReference type="CDD" id="cd05233">
    <property type="entry name" value="SDR_c"/>
    <property type="match status" value="1"/>
</dbReference>
<dbReference type="GO" id="GO:0016491">
    <property type="term" value="F:oxidoreductase activity"/>
    <property type="evidence" value="ECO:0007669"/>
    <property type="project" value="UniProtKB-KW"/>
</dbReference>
<comment type="similarity">
    <text evidence="1">Belongs to the short-chain dehydrogenases/reductases (SDR) family.</text>
</comment>